<dbReference type="InterPro" id="IPR003764">
    <property type="entry name" value="GlcNAc_6-P_deAcase"/>
</dbReference>
<feature type="binding site" evidence="10">
    <location>
        <position position="148"/>
    </location>
    <ligand>
        <name>Zn(2+)</name>
        <dbReference type="ChEBI" id="CHEBI:29105"/>
    </ligand>
</feature>
<organism evidence="12 13">
    <name type="scientific">Apiotrichum porosum</name>
    <dbReference type="NCBI Taxonomy" id="105984"/>
    <lineage>
        <taxon>Eukaryota</taxon>
        <taxon>Fungi</taxon>
        <taxon>Dikarya</taxon>
        <taxon>Basidiomycota</taxon>
        <taxon>Agaricomycotina</taxon>
        <taxon>Tremellomycetes</taxon>
        <taxon>Trichosporonales</taxon>
        <taxon>Trichosporonaceae</taxon>
        <taxon>Apiotrichum</taxon>
    </lineage>
</organism>
<dbReference type="STRING" id="105984.A0A427XP47"/>
<keyword evidence="4 10" id="KW-0479">Metal-binding</keyword>
<dbReference type="GO" id="GO:0006046">
    <property type="term" value="P:N-acetylglucosamine catabolic process"/>
    <property type="evidence" value="ECO:0007669"/>
    <property type="project" value="TreeGrafter"/>
</dbReference>
<comment type="similarity">
    <text evidence="1">Belongs to the metallo-dependent hydrolases superfamily. NagA family.</text>
</comment>
<dbReference type="PANTHER" id="PTHR11113:SF14">
    <property type="entry name" value="N-ACETYLGLUCOSAMINE-6-PHOSPHATE DEACETYLASE"/>
    <property type="match status" value="1"/>
</dbReference>
<feature type="binding site" evidence="9">
    <location>
        <begin position="337"/>
        <end position="339"/>
    </location>
    <ligand>
        <name>substrate</name>
    </ligand>
</feature>
<evidence type="ECO:0000256" key="8">
    <source>
        <dbReference type="PIRSR" id="PIRSR038994-1"/>
    </source>
</evidence>
<feature type="active site" description="Proton donor/acceptor" evidence="8">
    <location>
        <position position="300"/>
    </location>
</feature>
<dbReference type="Gene3D" id="3.20.20.140">
    <property type="entry name" value="Metal-dependent hydrolases"/>
    <property type="match status" value="1"/>
</dbReference>
<dbReference type="Proteomes" id="UP000279236">
    <property type="component" value="Unassembled WGS sequence"/>
</dbReference>
<gene>
    <name evidence="12" type="ORF">EHS24_009154</name>
</gene>
<dbReference type="SUPFAM" id="SSF51556">
    <property type="entry name" value="Metallo-dependent hydrolases"/>
    <property type="match status" value="1"/>
</dbReference>
<dbReference type="RefSeq" id="XP_028475519.1">
    <property type="nucleotide sequence ID" value="XM_028624447.1"/>
</dbReference>
<dbReference type="InterPro" id="IPR006680">
    <property type="entry name" value="Amidohydro-rel"/>
</dbReference>
<proteinExistence type="inferred from homology"/>
<keyword evidence="5" id="KW-0378">Hydrolase</keyword>
<evidence type="ECO:0000313" key="12">
    <source>
        <dbReference type="EMBL" id="RSH80572.1"/>
    </source>
</evidence>
<dbReference type="FunFam" id="3.20.20.140:FF:000065">
    <property type="entry name" value="N-acetylglucosamine-6-phosphate deacetylase"/>
    <property type="match status" value="1"/>
</dbReference>
<comment type="cofactor">
    <cofactor evidence="10">
        <name>a divalent metal cation</name>
        <dbReference type="ChEBI" id="CHEBI:60240"/>
    </cofactor>
    <text evidence="10">Binds 1 divalent metal cation per subunit.</text>
</comment>
<sequence length="434" mass="46690">MPAPVPTDIIRFTNGYIALADGTAVKADLFVSPTLGKIVSGQETFFSARLQPARTIDLDGGLLAPGLIDVQINGAYGVDFSELDIAPGGEDVYLAGLDKVAERIVETGTTSFVPTIITQKEELYAKLLRLLSPRSSPNAAHSLGYHAEGPFLHPERRGAHNNALLLTASTMPPIEAFDKVYGAEGLDQPGVKMITAAPDVEGVMACVENLTSRGVTFSIGHSDADLEQAQQAVDRGARMITHLFNAMPPIHHRDPGVIGLLGDTTRRPYFGIIVDGLHSHPNTIRIAYGAAPDRCILVTDAQWIMDPNLADGVHHWRPGFAFRKEGLRVVIDGTNTLAGSAIPFAECVQNLSKWAGITLPQALVCATAHPAAMLGPHVAEHKGRLEEGFDADMCVFDWDGRVRSTWVMGKEVFRAADVCDGDILRPRNQVNGKA</sequence>
<dbReference type="EC" id="3.5.1.25" evidence="2"/>
<evidence type="ECO:0000313" key="13">
    <source>
        <dbReference type="Proteomes" id="UP000279236"/>
    </source>
</evidence>
<dbReference type="GeneID" id="39593697"/>
<evidence type="ECO:0000256" key="1">
    <source>
        <dbReference type="ARBA" id="ARBA00010716"/>
    </source>
</evidence>
<dbReference type="InterPro" id="IPR011059">
    <property type="entry name" value="Metal-dep_hydrolase_composite"/>
</dbReference>
<feature type="binding site" evidence="10">
    <location>
        <position position="242"/>
    </location>
    <ligand>
        <name>Zn(2+)</name>
        <dbReference type="ChEBI" id="CHEBI:29105"/>
    </ligand>
</feature>
<name>A0A427XP47_9TREE</name>
<evidence type="ECO:0000256" key="6">
    <source>
        <dbReference type="ARBA" id="ARBA00023277"/>
    </source>
</evidence>
<evidence type="ECO:0000256" key="3">
    <source>
        <dbReference type="ARBA" id="ARBA00018029"/>
    </source>
</evidence>
<dbReference type="Pfam" id="PF01979">
    <property type="entry name" value="Amidohydro_1"/>
    <property type="match status" value="1"/>
</dbReference>
<evidence type="ECO:0000256" key="9">
    <source>
        <dbReference type="PIRSR" id="PIRSR038994-2"/>
    </source>
</evidence>
<dbReference type="SUPFAM" id="SSF51338">
    <property type="entry name" value="Composite domain of metallo-dependent hydrolases"/>
    <property type="match status" value="1"/>
</dbReference>
<protein>
    <recommendedName>
        <fullName evidence="3">N-acetylglucosamine-6-phosphate deacetylase</fullName>
        <ecNumber evidence="2">3.5.1.25</ecNumber>
    </recommendedName>
</protein>
<dbReference type="PANTHER" id="PTHR11113">
    <property type="entry name" value="N-ACETYLGLUCOSAMINE-6-PHOSPHATE DEACETYLASE"/>
    <property type="match status" value="1"/>
</dbReference>
<reference evidence="12 13" key="1">
    <citation type="submission" date="2018-11" db="EMBL/GenBank/DDBJ databases">
        <title>Genome sequence of Apiotrichum porosum DSM 27194.</title>
        <authorList>
            <person name="Aliyu H."/>
            <person name="Gorte O."/>
            <person name="Ochsenreither K."/>
        </authorList>
    </citation>
    <scope>NUCLEOTIDE SEQUENCE [LARGE SCALE GENOMIC DNA]</scope>
    <source>
        <strain evidence="12 13">DSM 27194</strain>
    </source>
</reference>
<feature type="binding site" evidence="9">
    <location>
        <position position="278"/>
    </location>
    <ligand>
        <name>substrate</name>
    </ligand>
</feature>
<comment type="catalytic activity">
    <reaction evidence="7">
        <text>N-acetyl-D-glucosamine 6-phosphate + H2O = D-glucosamine 6-phosphate + acetate</text>
        <dbReference type="Rhea" id="RHEA:22936"/>
        <dbReference type="ChEBI" id="CHEBI:15377"/>
        <dbReference type="ChEBI" id="CHEBI:30089"/>
        <dbReference type="ChEBI" id="CHEBI:57513"/>
        <dbReference type="ChEBI" id="CHEBI:58725"/>
        <dbReference type="EC" id="3.5.1.25"/>
    </reaction>
</comment>
<dbReference type="PIRSF" id="PIRSF038994">
    <property type="entry name" value="NagA"/>
    <property type="match status" value="1"/>
</dbReference>
<dbReference type="GO" id="GO:0046872">
    <property type="term" value="F:metal ion binding"/>
    <property type="evidence" value="ECO:0007669"/>
    <property type="project" value="UniProtKB-KW"/>
</dbReference>
<dbReference type="InterPro" id="IPR032466">
    <property type="entry name" value="Metal_Hydrolase"/>
</dbReference>
<evidence type="ECO:0000256" key="5">
    <source>
        <dbReference type="ARBA" id="ARBA00022801"/>
    </source>
</evidence>
<dbReference type="OrthoDB" id="10264777at2759"/>
<feature type="binding site" evidence="9">
    <location>
        <begin position="245"/>
        <end position="246"/>
    </location>
    <ligand>
        <name>substrate</name>
    </ligand>
</feature>
<dbReference type="GO" id="GO:0008448">
    <property type="term" value="F:N-acetylglucosamine-6-phosphate deacetylase activity"/>
    <property type="evidence" value="ECO:0007669"/>
    <property type="project" value="UniProtKB-EC"/>
</dbReference>
<accession>A0A427XP47</accession>
<feature type="binding site" evidence="9">
    <location>
        <position position="253"/>
    </location>
    <ligand>
        <name>substrate</name>
    </ligand>
</feature>
<keyword evidence="6" id="KW-0119">Carbohydrate metabolism</keyword>
<evidence type="ECO:0000259" key="11">
    <source>
        <dbReference type="Pfam" id="PF01979"/>
    </source>
</evidence>
<evidence type="ECO:0000256" key="4">
    <source>
        <dbReference type="ARBA" id="ARBA00022723"/>
    </source>
</evidence>
<evidence type="ECO:0000256" key="10">
    <source>
        <dbReference type="PIRSR" id="PIRSR038994-3"/>
    </source>
</evidence>
<evidence type="ECO:0000256" key="7">
    <source>
        <dbReference type="ARBA" id="ARBA00047647"/>
    </source>
</evidence>
<evidence type="ECO:0000256" key="2">
    <source>
        <dbReference type="ARBA" id="ARBA00011899"/>
    </source>
</evidence>
<dbReference type="AlphaFoldDB" id="A0A427XP47"/>
<feature type="binding site" evidence="10">
    <location>
        <position position="221"/>
    </location>
    <ligand>
        <name>Zn(2+)</name>
        <dbReference type="ChEBI" id="CHEBI:29105"/>
    </ligand>
</feature>
<comment type="caution">
    <text evidence="12">The sequence shown here is derived from an EMBL/GenBank/DDBJ whole genome shotgun (WGS) entry which is preliminary data.</text>
</comment>
<feature type="domain" description="Amidohydrolase-related" evidence="11">
    <location>
        <begin position="63"/>
        <end position="412"/>
    </location>
</feature>
<keyword evidence="13" id="KW-1185">Reference proteome</keyword>
<feature type="binding site" evidence="9">
    <location>
        <position position="159"/>
    </location>
    <ligand>
        <name>substrate</name>
    </ligand>
</feature>
<dbReference type="EMBL" id="RSCE01000008">
    <property type="protein sequence ID" value="RSH80572.1"/>
    <property type="molecule type" value="Genomic_DNA"/>
</dbReference>